<dbReference type="OrthoDB" id="6092475at2759"/>
<dbReference type="Pfam" id="PF02210">
    <property type="entry name" value="Laminin_G_2"/>
    <property type="match status" value="1"/>
</dbReference>
<feature type="signal peptide" evidence="2">
    <location>
        <begin position="1"/>
        <end position="19"/>
    </location>
</feature>
<sequence length="226" mass="25667">MEFIIALLVSLFTVSTTRGQDSDGGESHCFSFPGDTFLQFDFNNFNNSNDIYFSLKFKTRESNSVILYSRGSGTHYDDEAVFIRNGKVGYHLFNTSPTGVEGYFGAFFIGNELVNTNEWVTLHVYRMYRDVNSRQRRVHPKTGFAVEIQGVQHEYVDHLVRTDISLSNSIFIGGYSQPLSSTIKRFVGQIRDIREHSNGLAFETPTLNFMASVQTFCSEDSEVEPN</sequence>
<dbReference type="Gene3D" id="2.60.120.200">
    <property type="match status" value="1"/>
</dbReference>
<evidence type="ECO:0000256" key="1">
    <source>
        <dbReference type="PROSITE-ProRule" id="PRU00122"/>
    </source>
</evidence>
<dbReference type="VEuPathDB" id="VectorBase:BGLB038804"/>
<comment type="caution">
    <text evidence="1">Lacks conserved residue(s) required for the propagation of feature annotation.</text>
</comment>
<accession>A0A2C9M5K2</accession>
<feature type="domain" description="Laminin G" evidence="3">
    <location>
        <begin position="27"/>
        <end position="217"/>
    </location>
</feature>
<proteinExistence type="predicted"/>
<keyword evidence="2" id="KW-0732">Signal</keyword>
<dbReference type="STRING" id="6526.A0A2C9M5K2"/>
<evidence type="ECO:0000256" key="2">
    <source>
        <dbReference type="SAM" id="SignalP"/>
    </source>
</evidence>
<dbReference type="PROSITE" id="PS50025">
    <property type="entry name" value="LAM_G_DOMAIN"/>
    <property type="match status" value="1"/>
</dbReference>
<dbReference type="AlphaFoldDB" id="A0A2C9M5K2"/>
<dbReference type="SUPFAM" id="SSF49899">
    <property type="entry name" value="Concanavalin A-like lectins/glucanases"/>
    <property type="match status" value="1"/>
</dbReference>
<dbReference type="EnsemblMetazoa" id="BGLB038804-RA">
    <property type="protein sequence ID" value="BGLB038804-PA"/>
    <property type="gene ID" value="BGLB038804"/>
</dbReference>
<dbReference type="KEGG" id="bgt:106054609"/>
<name>A0A2C9M5K2_BIOGL</name>
<organism evidence="4 5">
    <name type="scientific">Biomphalaria glabrata</name>
    <name type="common">Bloodfluke planorb</name>
    <name type="synonym">Freshwater snail</name>
    <dbReference type="NCBI Taxonomy" id="6526"/>
    <lineage>
        <taxon>Eukaryota</taxon>
        <taxon>Metazoa</taxon>
        <taxon>Spiralia</taxon>
        <taxon>Lophotrochozoa</taxon>
        <taxon>Mollusca</taxon>
        <taxon>Gastropoda</taxon>
        <taxon>Heterobranchia</taxon>
        <taxon>Euthyneura</taxon>
        <taxon>Panpulmonata</taxon>
        <taxon>Hygrophila</taxon>
        <taxon>Lymnaeoidea</taxon>
        <taxon>Planorbidae</taxon>
        <taxon>Biomphalaria</taxon>
    </lineage>
</organism>
<dbReference type="InterPro" id="IPR013320">
    <property type="entry name" value="ConA-like_dom_sf"/>
</dbReference>
<dbReference type="Proteomes" id="UP000076420">
    <property type="component" value="Unassembled WGS sequence"/>
</dbReference>
<evidence type="ECO:0000313" key="4">
    <source>
        <dbReference type="EnsemblMetazoa" id="BGLB038804-PA"/>
    </source>
</evidence>
<reference evidence="4" key="1">
    <citation type="submission" date="2020-05" db="UniProtKB">
        <authorList>
            <consortium name="EnsemblMetazoa"/>
        </authorList>
    </citation>
    <scope>IDENTIFICATION</scope>
    <source>
        <strain evidence="4">BB02</strain>
    </source>
</reference>
<dbReference type="InterPro" id="IPR001791">
    <property type="entry name" value="Laminin_G"/>
</dbReference>
<feature type="chain" id="PRO_5012767777" description="Laminin G domain-containing protein" evidence="2">
    <location>
        <begin position="20"/>
        <end position="226"/>
    </location>
</feature>
<gene>
    <name evidence="4" type="primary">106054609</name>
</gene>
<evidence type="ECO:0000259" key="3">
    <source>
        <dbReference type="PROSITE" id="PS50025"/>
    </source>
</evidence>
<dbReference type="VEuPathDB" id="VectorBase:BGLAX_047614"/>
<protein>
    <recommendedName>
        <fullName evidence="3">Laminin G domain-containing protein</fullName>
    </recommendedName>
</protein>
<evidence type="ECO:0000313" key="5">
    <source>
        <dbReference type="Proteomes" id="UP000076420"/>
    </source>
</evidence>